<evidence type="ECO:0000256" key="1">
    <source>
        <dbReference type="SAM" id="MobiDB-lite"/>
    </source>
</evidence>
<protein>
    <submittedName>
        <fullName evidence="2">Uncharacterized protein</fullName>
    </submittedName>
</protein>
<feature type="region of interest" description="Disordered" evidence="1">
    <location>
        <begin position="219"/>
        <end position="345"/>
    </location>
</feature>
<proteinExistence type="predicted"/>
<feature type="compositionally biased region" description="Acidic residues" evidence="1">
    <location>
        <begin position="310"/>
        <end position="320"/>
    </location>
</feature>
<feature type="compositionally biased region" description="Acidic residues" evidence="1">
    <location>
        <begin position="219"/>
        <end position="230"/>
    </location>
</feature>
<reference evidence="2" key="1">
    <citation type="submission" date="2021-05" db="EMBL/GenBank/DDBJ databases">
        <authorList>
            <person name="Alioto T."/>
            <person name="Alioto T."/>
            <person name="Gomez Garrido J."/>
        </authorList>
    </citation>
    <scope>NUCLEOTIDE SEQUENCE</scope>
</reference>
<accession>A0A8D8WY32</accession>
<dbReference type="AlphaFoldDB" id="A0A8D8WY32"/>
<sequence>MLNPETIEQIKGVIQAEVRGSMENEMGKLNSIFVELKKDIMDTLDSKIQEKVNEKVEEMDKHMRDLEMKDKILEGKIVKCESTITEEKKRKNLIIYGLGAHQGWKEREAAVFALFQDKIQVSCKSEDIDSIVKLDKNRDDGPILVKFTTTRKKLAILLNRKNLKGTNVYIDEDFNKEVVEKRKELKKIMKELKSEGKRQVYLRQDKLYVDGVLWSKEDEESEKEDVEMEDAATPSGGRTKNKRRRSPSDHTNGRRQRKLKTPLPLKNQAIISQFFNKGENPRARSSSTGAILGPEIAKIVDKLTAKDNEEQSEETQETAESDQVTKTISESNEHKGTGGTEEEST</sequence>
<dbReference type="EMBL" id="HBUF01240635">
    <property type="protein sequence ID" value="CAG6676828.1"/>
    <property type="molecule type" value="Transcribed_RNA"/>
</dbReference>
<dbReference type="Gene3D" id="3.30.250.20">
    <property type="entry name" value="L1 transposable element, C-terminal domain"/>
    <property type="match status" value="1"/>
</dbReference>
<dbReference type="InterPro" id="IPR042566">
    <property type="entry name" value="L1_C"/>
</dbReference>
<organism evidence="2">
    <name type="scientific">Cacopsylla melanoneura</name>
    <dbReference type="NCBI Taxonomy" id="428564"/>
    <lineage>
        <taxon>Eukaryota</taxon>
        <taxon>Metazoa</taxon>
        <taxon>Ecdysozoa</taxon>
        <taxon>Arthropoda</taxon>
        <taxon>Hexapoda</taxon>
        <taxon>Insecta</taxon>
        <taxon>Pterygota</taxon>
        <taxon>Neoptera</taxon>
        <taxon>Paraneoptera</taxon>
        <taxon>Hemiptera</taxon>
        <taxon>Sternorrhyncha</taxon>
        <taxon>Psylloidea</taxon>
        <taxon>Psyllidae</taxon>
        <taxon>Psyllinae</taxon>
        <taxon>Cacopsylla</taxon>
    </lineage>
</organism>
<feature type="compositionally biased region" description="Basic and acidic residues" evidence="1">
    <location>
        <begin position="298"/>
        <end position="309"/>
    </location>
</feature>
<evidence type="ECO:0000313" key="2">
    <source>
        <dbReference type="EMBL" id="CAG6676828.1"/>
    </source>
</evidence>
<name>A0A8D8WY32_9HEMI</name>